<gene>
    <name evidence="8" type="ORF">ABL78_2951</name>
</gene>
<feature type="compositionally biased region" description="Low complexity" evidence="7">
    <location>
        <begin position="152"/>
        <end position="168"/>
    </location>
</feature>
<dbReference type="Gene3D" id="1.25.40.120">
    <property type="entry name" value="Protein prenylyltransferase"/>
    <property type="match status" value="1"/>
</dbReference>
<dbReference type="SUPFAM" id="SSF48439">
    <property type="entry name" value="Protein prenylyltransferase"/>
    <property type="match status" value="1"/>
</dbReference>
<dbReference type="GO" id="GO:0004663">
    <property type="term" value="F:Rab geranylgeranyltransferase activity"/>
    <property type="evidence" value="ECO:0007669"/>
    <property type="project" value="UniProtKB-UniRule"/>
</dbReference>
<dbReference type="PANTHER" id="PTHR11129:SF2">
    <property type="entry name" value="GERANYLGERANYL TRANSFERASE TYPE-2 SUBUNIT ALPHA"/>
    <property type="match status" value="1"/>
</dbReference>
<evidence type="ECO:0000256" key="6">
    <source>
        <dbReference type="RuleBase" id="RU367120"/>
    </source>
</evidence>
<dbReference type="GO" id="GO:0005968">
    <property type="term" value="C:Rab-protein geranylgeranyltransferase complex"/>
    <property type="evidence" value="ECO:0007669"/>
    <property type="project" value="TreeGrafter"/>
</dbReference>
<name>A0A0N1I6W4_LEPSE</name>
<accession>A0A0N1I6W4</accession>
<dbReference type="PROSITE" id="PS51147">
    <property type="entry name" value="PFTA"/>
    <property type="match status" value="2"/>
</dbReference>
<evidence type="ECO:0000256" key="5">
    <source>
        <dbReference type="ARBA" id="ARBA00047658"/>
    </source>
</evidence>
<dbReference type="Pfam" id="PF01239">
    <property type="entry name" value="PPTA"/>
    <property type="match status" value="4"/>
</dbReference>
<evidence type="ECO:0000256" key="7">
    <source>
        <dbReference type="SAM" id="MobiDB-lite"/>
    </source>
</evidence>
<evidence type="ECO:0000256" key="4">
    <source>
        <dbReference type="ARBA" id="ARBA00022737"/>
    </source>
</evidence>
<evidence type="ECO:0000256" key="2">
    <source>
        <dbReference type="ARBA" id="ARBA00022602"/>
    </source>
</evidence>
<dbReference type="VEuPathDB" id="TriTrypDB:Lsey_0067_0130"/>
<organism evidence="8 9">
    <name type="scientific">Leptomonas seymouri</name>
    <dbReference type="NCBI Taxonomy" id="5684"/>
    <lineage>
        <taxon>Eukaryota</taxon>
        <taxon>Discoba</taxon>
        <taxon>Euglenozoa</taxon>
        <taxon>Kinetoplastea</taxon>
        <taxon>Metakinetoplastina</taxon>
        <taxon>Trypanosomatida</taxon>
        <taxon>Trypanosomatidae</taxon>
        <taxon>Leishmaniinae</taxon>
        <taxon>Leptomonas</taxon>
    </lineage>
</organism>
<comment type="similarity">
    <text evidence="1 6">Belongs to the protein prenyltransferase subunit alpha family.</text>
</comment>
<dbReference type="PANTHER" id="PTHR11129">
    <property type="entry name" value="PROTEIN FARNESYLTRANSFERASE ALPHA SUBUNIT/RAB GERANYLGERANYL TRANSFERASE ALPHA SUBUNIT"/>
    <property type="match status" value="1"/>
</dbReference>
<dbReference type="GO" id="GO:0097354">
    <property type="term" value="P:prenylation"/>
    <property type="evidence" value="ECO:0007669"/>
    <property type="project" value="UniProtKB-UniRule"/>
</dbReference>
<feature type="region of interest" description="Disordered" evidence="7">
    <location>
        <begin position="148"/>
        <end position="170"/>
    </location>
</feature>
<evidence type="ECO:0000256" key="3">
    <source>
        <dbReference type="ARBA" id="ARBA00022679"/>
    </source>
</evidence>
<reference evidence="8 9" key="1">
    <citation type="journal article" date="2015" name="PLoS Pathog.">
        <title>Leptomonas seymouri: Adaptations to the Dixenous Life Cycle Analyzed by Genome Sequencing, Transcriptome Profiling and Co-infection with Leishmania donovani.</title>
        <authorList>
            <person name="Kraeva N."/>
            <person name="Butenko A."/>
            <person name="Hlavacova J."/>
            <person name="Kostygov A."/>
            <person name="Myskova J."/>
            <person name="Grybchuk D."/>
            <person name="Lestinova T."/>
            <person name="Votypka J."/>
            <person name="Volf P."/>
            <person name="Opperdoes F."/>
            <person name="Flegontov P."/>
            <person name="Lukes J."/>
            <person name="Yurchenko V."/>
        </authorList>
    </citation>
    <scope>NUCLEOTIDE SEQUENCE [LARGE SCALE GENOMIC DNA]</scope>
    <source>
        <strain evidence="8 9">ATCC 30220</strain>
    </source>
</reference>
<evidence type="ECO:0000256" key="1">
    <source>
        <dbReference type="ARBA" id="ARBA00006734"/>
    </source>
</evidence>
<dbReference type="EMBL" id="LJSK01000067">
    <property type="protein sequence ID" value="KPI87960.1"/>
    <property type="molecule type" value="Genomic_DNA"/>
</dbReference>
<dbReference type="EC" id="2.5.1.60" evidence="6"/>
<proteinExistence type="inferred from homology"/>
<dbReference type="InterPro" id="IPR002088">
    <property type="entry name" value="Prenyl_trans_a"/>
</dbReference>
<evidence type="ECO:0000313" key="8">
    <source>
        <dbReference type="EMBL" id="KPI87960.1"/>
    </source>
</evidence>
<comment type="function">
    <text evidence="6">Catalyzes the transfer of a geranyl-geranyl moiety from geranyl-geranyl pyrophosphate to cysteines occuring in specific C-terminal amino acid sequences.</text>
</comment>
<evidence type="ECO:0000313" key="9">
    <source>
        <dbReference type="Proteomes" id="UP000038009"/>
    </source>
</evidence>
<dbReference type="OMA" id="GTEDECY"/>
<sequence length="477" mass="53835">MHDQKKKEKEVLSPEQKAAAAAEHERVGVLYKAVLHTSKAHDYSMKTLDCTESLLMAVPEAYTAYNCRRCALEAVWKQTEFCEAASTAKGEKEEDAATRQEWLRKELKLNSKVLLMNYKNYNAFVHRHWVFDQIEALAKAELMAMQRKRESTSTTSDTDAAPSPTDSPKAPTFALLQQLLQKERAQCEQLLQMDERNFHAWNYRRWVLAQERRANALARTYLPPPSCHTAGAESGALDADDDAAVAAEGQSVAFTTDEAEELAYTTHKIKNNFSNYSAWHQRSLVLKSAAARWQAHLASTEETPSTEETRAACHRALLTQLREDVGFLEQAIYCDPNDQSAWFYAPFVLQLLHSDRQTAGEAAEAAALKDVFVNAVIELIAEVELLGTEDECYIPYYFLLDQFINLQSAPEEDSKAAAARYTDALFQKVPSLTAVANSTENRQRRCFCFLHQRLCKADVLRKGLYDELLKKATQSIG</sequence>
<keyword evidence="9" id="KW-1185">Reference proteome</keyword>
<comment type="catalytic activity">
    <reaction evidence="5 6">
        <text>geranylgeranyl diphosphate + L-cysteinyl-[protein] = S-geranylgeranyl-L-cysteinyl-[protein] + diphosphate</text>
        <dbReference type="Rhea" id="RHEA:21240"/>
        <dbReference type="Rhea" id="RHEA-COMP:10131"/>
        <dbReference type="Rhea" id="RHEA-COMP:11537"/>
        <dbReference type="ChEBI" id="CHEBI:29950"/>
        <dbReference type="ChEBI" id="CHEBI:33019"/>
        <dbReference type="ChEBI" id="CHEBI:57533"/>
        <dbReference type="ChEBI" id="CHEBI:86021"/>
        <dbReference type="EC" id="2.5.1.60"/>
    </reaction>
</comment>
<protein>
    <recommendedName>
        <fullName evidence="6">Geranylgeranyl transferase type-2 subunit alpha</fullName>
        <ecNumber evidence="6">2.5.1.60</ecNumber>
    </recommendedName>
    <alternativeName>
        <fullName evidence="6">Geranylgeranyl transferase type II subunit alpha</fullName>
    </alternativeName>
</protein>
<keyword evidence="4" id="KW-0677">Repeat</keyword>
<keyword evidence="2 6" id="KW-0637">Prenyltransferase</keyword>
<dbReference type="Proteomes" id="UP000038009">
    <property type="component" value="Unassembled WGS sequence"/>
</dbReference>
<keyword evidence="3 6" id="KW-0808">Transferase</keyword>
<dbReference type="AlphaFoldDB" id="A0A0N1I6W4"/>
<dbReference type="OrthoDB" id="1658at2759"/>
<comment type="caution">
    <text evidence="8">The sequence shown here is derived from an EMBL/GenBank/DDBJ whole genome shotgun (WGS) entry which is preliminary data.</text>
</comment>